<protein>
    <submittedName>
        <fullName evidence="1">Uncharacterized protein</fullName>
    </submittedName>
</protein>
<keyword evidence="2" id="KW-1185">Reference proteome</keyword>
<dbReference type="AlphaFoldDB" id="A0A4Y2A742"/>
<proteinExistence type="predicted"/>
<evidence type="ECO:0000313" key="1">
    <source>
        <dbReference type="EMBL" id="GBL75239.1"/>
    </source>
</evidence>
<sequence>MVWHVNYTPFEPLPTLSKMNGTIQGIQDELLPMCRFSNARSNYGPNFYEFLHCEVPSIKDPLVSRYKRVWSVNCIPFEPLPASSCLHRGRLW</sequence>
<evidence type="ECO:0000313" key="2">
    <source>
        <dbReference type="Proteomes" id="UP000499080"/>
    </source>
</evidence>
<gene>
    <name evidence="1" type="ORF">AVEN_194471_1</name>
</gene>
<dbReference type="EMBL" id="BGPR01000007">
    <property type="protein sequence ID" value="GBL75239.1"/>
    <property type="molecule type" value="Genomic_DNA"/>
</dbReference>
<organism evidence="1 2">
    <name type="scientific">Araneus ventricosus</name>
    <name type="common">Orbweaver spider</name>
    <name type="synonym">Epeira ventricosa</name>
    <dbReference type="NCBI Taxonomy" id="182803"/>
    <lineage>
        <taxon>Eukaryota</taxon>
        <taxon>Metazoa</taxon>
        <taxon>Ecdysozoa</taxon>
        <taxon>Arthropoda</taxon>
        <taxon>Chelicerata</taxon>
        <taxon>Arachnida</taxon>
        <taxon>Araneae</taxon>
        <taxon>Araneomorphae</taxon>
        <taxon>Entelegynae</taxon>
        <taxon>Araneoidea</taxon>
        <taxon>Araneidae</taxon>
        <taxon>Araneus</taxon>
    </lineage>
</organism>
<dbReference type="Proteomes" id="UP000499080">
    <property type="component" value="Unassembled WGS sequence"/>
</dbReference>
<name>A0A4Y2A742_ARAVE</name>
<accession>A0A4Y2A742</accession>
<reference evidence="1 2" key="1">
    <citation type="journal article" date="2019" name="Sci. Rep.">
        <title>Orb-weaving spider Araneus ventricosus genome elucidates the spidroin gene catalogue.</title>
        <authorList>
            <person name="Kono N."/>
            <person name="Nakamura H."/>
            <person name="Ohtoshi R."/>
            <person name="Moran D.A.P."/>
            <person name="Shinohara A."/>
            <person name="Yoshida Y."/>
            <person name="Fujiwara M."/>
            <person name="Mori M."/>
            <person name="Tomita M."/>
            <person name="Arakawa K."/>
        </authorList>
    </citation>
    <scope>NUCLEOTIDE SEQUENCE [LARGE SCALE GENOMIC DNA]</scope>
</reference>
<comment type="caution">
    <text evidence="1">The sequence shown here is derived from an EMBL/GenBank/DDBJ whole genome shotgun (WGS) entry which is preliminary data.</text>
</comment>